<evidence type="ECO:0000313" key="2">
    <source>
        <dbReference type="EMBL" id="NMN97684.1"/>
    </source>
</evidence>
<comment type="caution">
    <text evidence="2">The sequence shown here is derived from an EMBL/GenBank/DDBJ whole genome shotgun (WGS) entry which is preliminary data.</text>
</comment>
<dbReference type="RefSeq" id="WP_169590747.1">
    <property type="nucleotide sequence ID" value="NZ_VCQU01000008.1"/>
</dbReference>
<name>A0A848KL24_9NOCA</name>
<evidence type="ECO:0000259" key="1">
    <source>
        <dbReference type="Pfam" id="PF12680"/>
    </source>
</evidence>
<dbReference type="Gene3D" id="3.10.450.50">
    <property type="match status" value="1"/>
</dbReference>
<dbReference type="InterPro" id="IPR037401">
    <property type="entry name" value="SnoaL-like"/>
</dbReference>
<feature type="domain" description="SnoaL-like" evidence="1">
    <location>
        <begin position="24"/>
        <end position="107"/>
    </location>
</feature>
<proteinExistence type="predicted"/>
<reference evidence="2 3" key="2">
    <citation type="submission" date="2020-06" db="EMBL/GenBank/DDBJ databases">
        <title>Antribacter stalactiti gen. nov., sp. nov., a new member of the family Nacardiaceae isolated from a cave.</title>
        <authorList>
            <person name="Kim I.S."/>
        </authorList>
    </citation>
    <scope>NUCLEOTIDE SEQUENCE [LARGE SCALE GENOMIC DNA]</scope>
    <source>
        <strain evidence="2 3">YC2-7</strain>
    </source>
</reference>
<organism evidence="2 3">
    <name type="scientific">Antrihabitans stalactiti</name>
    <dbReference type="NCBI Taxonomy" id="2584121"/>
    <lineage>
        <taxon>Bacteria</taxon>
        <taxon>Bacillati</taxon>
        <taxon>Actinomycetota</taxon>
        <taxon>Actinomycetes</taxon>
        <taxon>Mycobacteriales</taxon>
        <taxon>Nocardiaceae</taxon>
        <taxon>Antrihabitans</taxon>
    </lineage>
</organism>
<protein>
    <submittedName>
        <fullName evidence="2">Nuclear transport factor 2 family protein</fullName>
    </submittedName>
</protein>
<evidence type="ECO:0000313" key="3">
    <source>
        <dbReference type="Proteomes" id="UP000535543"/>
    </source>
</evidence>
<keyword evidence="3" id="KW-1185">Reference proteome</keyword>
<sequence length="163" mass="18445">MGRFSREELQGAVDNYSAVVGRCSATGDWSPFADLFTEDVQYIEHAYGEFTAREDVRAWIVDVMSPFPHMRLEHDWIAFDDVNDAVVVCIANILDHPTEPGVEFRFPNISRLVYAGDGLFSSQEDIYNPARDAPRVVGEWLRAGGTMLCEPRVQMKHVFTTRG</sequence>
<gene>
    <name evidence="2" type="ORF">FGL95_21855</name>
</gene>
<dbReference type="SUPFAM" id="SSF54427">
    <property type="entry name" value="NTF2-like"/>
    <property type="match status" value="1"/>
</dbReference>
<dbReference type="EMBL" id="VCQU01000008">
    <property type="protein sequence ID" value="NMN97684.1"/>
    <property type="molecule type" value="Genomic_DNA"/>
</dbReference>
<dbReference type="Pfam" id="PF12680">
    <property type="entry name" value="SnoaL_2"/>
    <property type="match status" value="1"/>
</dbReference>
<dbReference type="InterPro" id="IPR032710">
    <property type="entry name" value="NTF2-like_dom_sf"/>
</dbReference>
<accession>A0A848KL24</accession>
<reference evidence="2 3" key="1">
    <citation type="submission" date="2019-05" db="EMBL/GenBank/DDBJ databases">
        <authorList>
            <person name="Lee S.D."/>
        </authorList>
    </citation>
    <scope>NUCLEOTIDE SEQUENCE [LARGE SCALE GENOMIC DNA]</scope>
    <source>
        <strain evidence="2 3">YC2-7</strain>
    </source>
</reference>
<dbReference type="AlphaFoldDB" id="A0A848KL24"/>
<dbReference type="Proteomes" id="UP000535543">
    <property type="component" value="Unassembled WGS sequence"/>
</dbReference>